<accession>A0A8A4XC36</accession>
<name>A0A8A4XC36_9VIRU</name>
<feature type="domain" description="Helicase superfamily 3 single-stranded DNA/RNA virus" evidence="4">
    <location>
        <begin position="164"/>
        <end position="247"/>
    </location>
</feature>
<dbReference type="InterPro" id="IPR000605">
    <property type="entry name" value="Helicase_SF3_ssDNA/RNA_vir"/>
</dbReference>
<dbReference type="EMBL" id="MW182846">
    <property type="protein sequence ID" value="QTE03515.1"/>
    <property type="molecule type" value="Genomic_DNA"/>
</dbReference>
<dbReference type="Gene3D" id="3.40.1310.20">
    <property type="match status" value="1"/>
</dbReference>
<sequence>MPCLQAVAWIGTARESEWLDSKFADPNYGLTAPLVWLHGQLEVGAGGFRHCQFVAHFSKKLSRKAVTAFFGDLPTTHWEATRSAAADAYVAKSETAVVGSQFEYGARPMRRNNAKDWVAIWDAACAGRIDEIPHSIRVQSYRTLRAIASDFAIAPAMERVCHVYWGPTGTGKSRRAWELAGLDAYPKAPTTKFWDGYQSQEHVVIDEFRGAIEISHILRWLDRYPVLVEIKGSSTVLRAKQIWITSNLHPSQWYVTLDPATYAALERRLTITSFEEYPNKLIQK</sequence>
<protein>
    <recommendedName>
        <fullName evidence="2">Replication-associated protein</fullName>
    </recommendedName>
</protein>
<proteinExistence type="predicted"/>
<dbReference type="GO" id="GO:0003724">
    <property type="term" value="F:RNA helicase activity"/>
    <property type="evidence" value="ECO:0007669"/>
    <property type="project" value="InterPro"/>
</dbReference>
<evidence type="ECO:0000256" key="2">
    <source>
        <dbReference type="ARBA" id="ARBA00014531"/>
    </source>
</evidence>
<reference evidence="5" key="1">
    <citation type="submission" date="2020-10" db="EMBL/GenBank/DDBJ databases">
        <title>CRESS DNA virus dark matter in the feces of wild birds.</title>
        <authorList>
            <person name="Yang S."/>
            <person name="Zhang W."/>
        </authorList>
    </citation>
    <scope>NUCLEOTIDE SEQUENCE</scope>
    <source>
        <strain evidence="5">Rtr167cre15</strain>
    </source>
</reference>
<dbReference type="Pfam" id="PF00910">
    <property type="entry name" value="RNA_helicase"/>
    <property type="match status" value="1"/>
</dbReference>
<dbReference type="GO" id="GO:0003723">
    <property type="term" value="F:RNA binding"/>
    <property type="evidence" value="ECO:0007669"/>
    <property type="project" value="InterPro"/>
</dbReference>
<dbReference type="InterPro" id="IPR027417">
    <property type="entry name" value="P-loop_NTPase"/>
</dbReference>
<evidence type="ECO:0000256" key="1">
    <source>
        <dbReference type="ARBA" id="ARBA00004147"/>
    </source>
</evidence>
<dbReference type="SUPFAM" id="SSF52540">
    <property type="entry name" value="P-loop containing nucleoside triphosphate hydrolases"/>
    <property type="match status" value="1"/>
</dbReference>
<evidence type="ECO:0000256" key="3">
    <source>
        <dbReference type="ARBA" id="ARBA00022562"/>
    </source>
</evidence>
<comment type="subcellular location">
    <subcellularLocation>
        <location evidence="1">Host nucleus</location>
    </subcellularLocation>
</comment>
<organism evidence="5">
    <name type="scientific">Luscinia sibilans CRESS-DNA-virus sp</name>
    <dbReference type="NCBI Taxonomy" id="2815041"/>
    <lineage>
        <taxon>Viruses</taxon>
        <taxon>Monodnaviria</taxon>
        <taxon>Shotokuvirae</taxon>
        <taxon>Cressdnaviricota</taxon>
    </lineage>
</organism>
<dbReference type="GO" id="GO:0042025">
    <property type="term" value="C:host cell nucleus"/>
    <property type="evidence" value="ECO:0007669"/>
    <property type="project" value="UniProtKB-SubCell"/>
</dbReference>
<evidence type="ECO:0000313" key="5">
    <source>
        <dbReference type="EMBL" id="QTE03515.1"/>
    </source>
</evidence>
<keyword evidence="3" id="KW-1048">Host nucleus</keyword>
<evidence type="ECO:0000259" key="4">
    <source>
        <dbReference type="Pfam" id="PF00910"/>
    </source>
</evidence>